<evidence type="ECO:0000313" key="2">
    <source>
        <dbReference type="Proteomes" id="UP000637061"/>
    </source>
</evidence>
<organism evidence="1 2">
    <name type="scientific">Pseudomonas putida</name>
    <name type="common">Arthrobacter siderocapsulatus</name>
    <dbReference type="NCBI Taxonomy" id="303"/>
    <lineage>
        <taxon>Bacteria</taxon>
        <taxon>Pseudomonadati</taxon>
        <taxon>Pseudomonadota</taxon>
        <taxon>Gammaproteobacteria</taxon>
        <taxon>Pseudomonadales</taxon>
        <taxon>Pseudomonadaceae</taxon>
        <taxon>Pseudomonas</taxon>
    </lineage>
</organism>
<dbReference type="AlphaFoldDB" id="A0A8I1JID8"/>
<dbReference type="RefSeq" id="WP_198746033.1">
    <property type="nucleotide sequence ID" value="NZ_JAEHTE010000001.1"/>
</dbReference>
<dbReference type="EMBL" id="JAEHTE010000001">
    <property type="protein sequence ID" value="MBI6882414.1"/>
    <property type="molecule type" value="Genomic_DNA"/>
</dbReference>
<reference evidence="1" key="1">
    <citation type="submission" date="2020-12" db="EMBL/GenBank/DDBJ databases">
        <title>Enhanced detection system for hospital associated transmission using whole genome sequencing surveillance.</title>
        <authorList>
            <person name="Harrison L.H."/>
            <person name="Van Tyne D."/>
            <person name="Marsh J.W."/>
            <person name="Griffith M.P."/>
            <person name="Snyder D.J."/>
            <person name="Cooper V.S."/>
            <person name="Mustapha M."/>
        </authorList>
    </citation>
    <scope>NUCLEOTIDE SEQUENCE</scope>
    <source>
        <strain evidence="1">PSB00042</strain>
    </source>
</reference>
<dbReference type="Proteomes" id="UP000637061">
    <property type="component" value="Unassembled WGS sequence"/>
</dbReference>
<evidence type="ECO:0000313" key="1">
    <source>
        <dbReference type="EMBL" id="MBI6882414.1"/>
    </source>
</evidence>
<name>A0A8I1JID8_PSEPU</name>
<sequence>MMSGMGFFEKFGSQSDLNNRIEAARSSEAEAMSLAIDLGISILVDRQNGHTGAFFVDENGHRGPVLKELHQESSPSSATLVAISRAANLLVNGAGTQAYPWRSGKPWIG</sequence>
<accession>A0A8I1JID8</accession>
<protein>
    <submittedName>
        <fullName evidence="1">Uncharacterized protein</fullName>
    </submittedName>
</protein>
<comment type="caution">
    <text evidence="1">The sequence shown here is derived from an EMBL/GenBank/DDBJ whole genome shotgun (WGS) entry which is preliminary data.</text>
</comment>
<gene>
    <name evidence="1" type="ORF">JEU22_00605</name>
</gene>
<proteinExistence type="predicted"/>